<proteinExistence type="predicted"/>
<dbReference type="SUPFAM" id="SSF52172">
    <property type="entry name" value="CheY-like"/>
    <property type="match status" value="1"/>
</dbReference>
<dbReference type="PROSITE" id="PS00622">
    <property type="entry name" value="HTH_LUXR_1"/>
    <property type="match status" value="1"/>
</dbReference>
<organism evidence="8 9">
    <name type="scientific">Planomonospora alba</name>
    <dbReference type="NCBI Taxonomy" id="161354"/>
    <lineage>
        <taxon>Bacteria</taxon>
        <taxon>Bacillati</taxon>
        <taxon>Actinomycetota</taxon>
        <taxon>Actinomycetes</taxon>
        <taxon>Streptosporangiales</taxon>
        <taxon>Streptosporangiaceae</taxon>
        <taxon>Planomonospora</taxon>
    </lineage>
</organism>
<dbReference type="CDD" id="cd06170">
    <property type="entry name" value="LuxR_C_like"/>
    <property type="match status" value="1"/>
</dbReference>
<gene>
    <name evidence="8" type="ORF">GCM10010466_42560</name>
</gene>
<dbReference type="SMART" id="SM00448">
    <property type="entry name" value="REC"/>
    <property type="match status" value="1"/>
</dbReference>
<feature type="domain" description="Response regulatory" evidence="7">
    <location>
        <begin position="3"/>
        <end position="121"/>
    </location>
</feature>
<reference evidence="9" key="1">
    <citation type="journal article" date="2019" name="Int. J. Syst. Evol. Microbiol.">
        <title>The Global Catalogue of Microorganisms (GCM) 10K type strain sequencing project: providing services to taxonomists for standard genome sequencing and annotation.</title>
        <authorList>
            <consortium name="The Broad Institute Genomics Platform"/>
            <consortium name="The Broad Institute Genome Sequencing Center for Infectious Disease"/>
            <person name="Wu L."/>
            <person name="Ma J."/>
        </authorList>
    </citation>
    <scope>NUCLEOTIDE SEQUENCE [LARGE SCALE GENOMIC DNA]</scope>
    <source>
        <strain evidence="9">JCM 9373</strain>
    </source>
</reference>
<dbReference type="PRINTS" id="PR00038">
    <property type="entry name" value="HTHLUXR"/>
</dbReference>
<evidence type="ECO:0000256" key="2">
    <source>
        <dbReference type="ARBA" id="ARBA00023015"/>
    </source>
</evidence>
<evidence type="ECO:0000256" key="1">
    <source>
        <dbReference type="ARBA" id="ARBA00022553"/>
    </source>
</evidence>
<keyword evidence="9" id="KW-1185">Reference proteome</keyword>
<evidence type="ECO:0000313" key="8">
    <source>
        <dbReference type="EMBL" id="GAA3147031.1"/>
    </source>
</evidence>
<dbReference type="Proteomes" id="UP001500320">
    <property type="component" value="Unassembled WGS sequence"/>
</dbReference>
<dbReference type="Gene3D" id="3.40.50.2300">
    <property type="match status" value="1"/>
</dbReference>
<dbReference type="InterPro" id="IPR039420">
    <property type="entry name" value="WalR-like"/>
</dbReference>
<dbReference type="PROSITE" id="PS50043">
    <property type="entry name" value="HTH_LUXR_2"/>
    <property type="match status" value="1"/>
</dbReference>
<dbReference type="InterPro" id="IPR016032">
    <property type="entry name" value="Sig_transdc_resp-reg_C-effctor"/>
</dbReference>
<keyword evidence="4" id="KW-0804">Transcription</keyword>
<evidence type="ECO:0000313" key="9">
    <source>
        <dbReference type="Proteomes" id="UP001500320"/>
    </source>
</evidence>
<dbReference type="PROSITE" id="PS50110">
    <property type="entry name" value="RESPONSE_REGULATORY"/>
    <property type="match status" value="1"/>
</dbReference>
<dbReference type="Pfam" id="PF00196">
    <property type="entry name" value="GerE"/>
    <property type="match status" value="1"/>
</dbReference>
<evidence type="ECO:0000259" key="7">
    <source>
        <dbReference type="PROSITE" id="PS50110"/>
    </source>
</evidence>
<comment type="caution">
    <text evidence="8">The sequence shown here is derived from an EMBL/GenBank/DDBJ whole genome shotgun (WGS) entry which is preliminary data.</text>
</comment>
<keyword evidence="2" id="KW-0805">Transcription regulation</keyword>
<dbReference type="SUPFAM" id="SSF46894">
    <property type="entry name" value="C-terminal effector domain of the bipartite response regulators"/>
    <property type="match status" value="1"/>
</dbReference>
<evidence type="ECO:0000259" key="6">
    <source>
        <dbReference type="PROSITE" id="PS50043"/>
    </source>
</evidence>
<keyword evidence="3" id="KW-0238">DNA-binding</keyword>
<dbReference type="CDD" id="cd17535">
    <property type="entry name" value="REC_NarL-like"/>
    <property type="match status" value="1"/>
</dbReference>
<evidence type="ECO:0000256" key="5">
    <source>
        <dbReference type="PROSITE-ProRule" id="PRU00169"/>
    </source>
</evidence>
<dbReference type="InterPro" id="IPR011006">
    <property type="entry name" value="CheY-like_superfamily"/>
</dbReference>
<feature type="modified residue" description="4-aspartylphosphate" evidence="5">
    <location>
        <position position="54"/>
    </location>
</feature>
<dbReference type="InterPro" id="IPR058245">
    <property type="entry name" value="NreC/VraR/RcsB-like_REC"/>
</dbReference>
<dbReference type="PANTHER" id="PTHR43214">
    <property type="entry name" value="TWO-COMPONENT RESPONSE REGULATOR"/>
    <property type="match status" value="1"/>
</dbReference>
<accession>A0ABP6NFT6</accession>
<dbReference type="SMART" id="SM00421">
    <property type="entry name" value="HTH_LUXR"/>
    <property type="match status" value="1"/>
</dbReference>
<protein>
    <submittedName>
        <fullName evidence="8">Response regulator transcription factor</fullName>
    </submittedName>
</protein>
<dbReference type="InterPro" id="IPR000792">
    <property type="entry name" value="Tscrpt_reg_LuxR_C"/>
</dbReference>
<dbReference type="EMBL" id="BAAAUT010000034">
    <property type="protein sequence ID" value="GAA3147031.1"/>
    <property type="molecule type" value="Genomic_DNA"/>
</dbReference>
<evidence type="ECO:0000256" key="4">
    <source>
        <dbReference type="ARBA" id="ARBA00023163"/>
    </source>
</evidence>
<keyword evidence="1 5" id="KW-0597">Phosphoprotein</keyword>
<dbReference type="Pfam" id="PF00072">
    <property type="entry name" value="Response_reg"/>
    <property type="match status" value="1"/>
</dbReference>
<sequence length="222" mass="23608">MVTVLLVDDQAMIRAGLVGILAGAAKVRVVAEAADGAEGVRLARRLRPDAVLMDLRMPVLDGVEATRRIRAEPELAGTRVLVLTTFDEDRDVMAALRAGADGFLSKGAEPEELLSALISVADGDVALSRKAARALVRRVSTEPALPAPDAVLLDRIAQLTARERDIVVAVALGKDNRAIAADLSISPFTVKTHLNRAMAKLDARDRAQIVVLVYRAGLVTAH</sequence>
<dbReference type="PANTHER" id="PTHR43214:SF24">
    <property type="entry name" value="TRANSCRIPTIONAL REGULATORY PROTEIN NARL-RELATED"/>
    <property type="match status" value="1"/>
</dbReference>
<dbReference type="InterPro" id="IPR001789">
    <property type="entry name" value="Sig_transdc_resp-reg_receiver"/>
</dbReference>
<name>A0ABP6NFT6_9ACTN</name>
<feature type="domain" description="HTH luxR-type" evidence="6">
    <location>
        <begin position="152"/>
        <end position="217"/>
    </location>
</feature>
<evidence type="ECO:0000256" key="3">
    <source>
        <dbReference type="ARBA" id="ARBA00023125"/>
    </source>
</evidence>